<protein>
    <submittedName>
        <fullName evidence="2 3">Uncharacterized protein</fullName>
    </submittedName>
</protein>
<dbReference type="AlphaFoldDB" id="A0A2K2CUK3"/>
<name>A0A2K2CUK3_BRADI</name>
<dbReference type="FunCoup" id="A0A2K2CUK3">
    <property type="interactions" value="9"/>
</dbReference>
<feature type="region of interest" description="Disordered" evidence="1">
    <location>
        <begin position="69"/>
        <end position="131"/>
    </location>
</feature>
<dbReference type="Gramene" id="PNT65695">
    <property type="protein sequence ID" value="PNT65695"/>
    <property type="gene ID" value="BRADI_3g00963v3"/>
</dbReference>
<organism evidence="2">
    <name type="scientific">Brachypodium distachyon</name>
    <name type="common">Purple false brome</name>
    <name type="synonym">Trachynia distachya</name>
    <dbReference type="NCBI Taxonomy" id="15368"/>
    <lineage>
        <taxon>Eukaryota</taxon>
        <taxon>Viridiplantae</taxon>
        <taxon>Streptophyta</taxon>
        <taxon>Embryophyta</taxon>
        <taxon>Tracheophyta</taxon>
        <taxon>Spermatophyta</taxon>
        <taxon>Magnoliopsida</taxon>
        <taxon>Liliopsida</taxon>
        <taxon>Poales</taxon>
        <taxon>Poaceae</taxon>
        <taxon>BOP clade</taxon>
        <taxon>Pooideae</taxon>
        <taxon>Stipodae</taxon>
        <taxon>Brachypodieae</taxon>
        <taxon>Brachypodium</taxon>
    </lineage>
</organism>
<keyword evidence="4" id="KW-1185">Reference proteome</keyword>
<reference evidence="2" key="2">
    <citation type="submission" date="2017-06" db="EMBL/GenBank/DDBJ databases">
        <title>WGS assembly of Brachypodium distachyon.</title>
        <authorList>
            <consortium name="The International Brachypodium Initiative"/>
            <person name="Lucas S."/>
            <person name="Harmon-Smith M."/>
            <person name="Lail K."/>
            <person name="Tice H."/>
            <person name="Grimwood J."/>
            <person name="Bruce D."/>
            <person name="Barry K."/>
            <person name="Shu S."/>
            <person name="Lindquist E."/>
            <person name="Wang M."/>
            <person name="Pitluck S."/>
            <person name="Vogel J.P."/>
            <person name="Garvin D.F."/>
            <person name="Mockler T.C."/>
            <person name="Schmutz J."/>
            <person name="Rokhsar D."/>
            <person name="Bevan M.W."/>
        </authorList>
    </citation>
    <scope>NUCLEOTIDE SEQUENCE</scope>
    <source>
        <strain evidence="2">Bd21</strain>
    </source>
</reference>
<evidence type="ECO:0000256" key="1">
    <source>
        <dbReference type="SAM" id="MobiDB-lite"/>
    </source>
</evidence>
<gene>
    <name evidence="2" type="ORF">BRADI_3g00963v3</name>
</gene>
<dbReference type="InParanoid" id="A0A2K2CUK3"/>
<dbReference type="Proteomes" id="UP000008810">
    <property type="component" value="Chromosome 3"/>
</dbReference>
<evidence type="ECO:0000313" key="3">
    <source>
        <dbReference type="EnsemblPlants" id="PNT65695"/>
    </source>
</evidence>
<feature type="compositionally biased region" description="Low complexity" evidence="1">
    <location>
        <begin position="112"/>
        <end position="125"/>
    </location>
</feature>
<evidence type="ECO:0000313" key="2">
    <source>
        <dbReference type="EMBL" id="PNT65695.1"/>
    </source>
</evidence>
<accession>A0A2K2CUK3</accession>
<reference evidence="2 3" key="1">
    <citation type="journal article" date="2010" name="Nature">
        <title>Genome sequencing and analysis of the model grass Brachypodium distachyon.</title>
        <authorList>
            <consortium name="International Brachypodium Initiative"/>
        </authorList>
    </citation>
    <scope>NUCLEOTIDE SEQUENCE [LARGE SCALE GENOMIC DNA]</scope>
    <source>
        <strain evidence="2 3">Bd21</strain>
    </source>
</reference>
<proteinExistence type="predicted"/>
<feature type="compositionally biased region" description="Polar residues" evidence="1">
    <location>
        <begin position="79"/>
        <end position="88"/>
    </location>
</feature>
<dbReference type="EnsemblPlants" id="PNT65695">
    <property type="protein sequence ID" value="PNT65695"/>
    <property type="gene ID" value="BRADI_3g00963v3"/>
</dbReference>
<dbReference type="EMBL" id="CM000882">
    <property type="protein sequence ID" value="PNT65695.1"/>
    <property type="molecule type" value="Genomic_DNA"/>
</dbReference>
<reference evidence="3" key="3">
    <citation type="submission" date="2018-08" db="UniProtKB">
        <authorList>
            <consortium name="EnsemblPlants"/>
        </authorList>
    </citation>
    <scope>IDENTIFICATION</scope>
    <source>
        <strain evidence="3">cv. Bd21</strain>
    </source>
</reference>
<sequence length="131" mass="13646">MDLAAFSSTTAFTRAIVGRSPGCAARHSTAIFPMSMASSASYPFPNWPSTSPSTPTALTRGRILAVRYSPSPAAGDPVTASSSSTPKLYTSDFLDTTPVRRKKGSAYPGEPTAASTQSLSTQSLSFDNLCS</sequence>
<evidence type="ECO:0000313" key="4">
    <source>
        <dbReference type="Proteomes" id="UP000008810"/>
    </source>
</evidence>